<sequence>MADALVSVVVEGLCAMTKDEVGLLVGVKKELSNLSSTFRAIQAVLEDAERQQVTKKVVRDWLGKLKDVAYEMEDILDEWKIEALRSHGDKGDTRKRKLFWLLNPSPVSKQVKLCHDTGHGIREITERLDQISKEKDAFNFNEVSKREVDDRPNMKERETTALIDESEIFGRDAVKDEIVNELVSETTREKRSFSVVSIVGMGGLGKTTLAQLIYNDETIKEHFEKRIWACVSEDYDVNKILRKVLQSMGGSTNGDLDLDTLHQRINAVCAKNRFLLVLDDVWDRKVWEKLRVPLIGAAPGSRIVVTTRSRTVADVMEMTRHLDLGILSDSDCWKLFTSRAFRGRSEVEWPPELTVVGKQIVHRCKGVPLAIRAVGSLLYFKRAKVEWQMVLESETWEWKAPDGVDILPALLLSYYNLPIHLKQCLSFCSLFPKDYELSKDKLVKLWMAHGIIKSERREIEEIGETYFDDLLTRSLLQDAKKDKEGNIVQCKMHDLVHDLAKFVTTGDYCIMEIGKPNFPSVNSHHLSLLVNDDVSSIPSPLCSAEHLRTLLLFGSSTIKEVPHSLFNYLKFLRALDLTRTQIKNLPSSLGKLKHLRYLDLSGLNITELPESVSDLCNLQTLKLNRCERLCLLPTLISKMVKLRHLEIYGTDDLAFLPSGLGMLSSLRTLSKFPVGDENNRGCKIGELKNLNLLRGMLVIQNLEKVIINPVEVREAELDKKCHLQRLGLECNDRTEEEWGMLGEGEMEKMERVFEDLRPPHSNLKDLGIGNYEGSKFPSWLEDAKFSSLVAVGLRNCKKCRFLPGLGKLPSLETLIVIGADEIKVVGGDFYGKGRAFPKLKQLHFDSMSNWEEWKLTKEDGVVMPFLEKLKILNCNKLKTLPNCLPNTLRRVEIENCSEVIWAPDNPLPLLEKLYLRGDVRGILSNPLPCLSALKNLEISKTSNESLTSDGWGLLESLNALEIYHCNGLATLPDGLGQLKALQTLNIYGCSGLSSLPEGLGQLEALQIVSVSFCSKLQSLFDGFEQVKSLHRLYIYDCPKLRPLPNLQQLTALEEISIVDCPLVTERLEKEKGEDWSYKLDTLVMVTFRKTVLICVEGGRGHHGNGESNRPAGNAAVDGIYVKQFYLKSRHAVVEIGNDLEYIHPELVNPDAIELVSHIGREYTTKLDQSQERARKLHADLDVEEQCGQELGRNLREIL</sequence>
<evidence type="ECO:0000313" key="2">
    <source>
        <dbReference type="Proteomes" id="UP001234297"/>
    </source>
</evidence>
<dbReference type="Proteomes" id="UP001234297">
    <property type="component" value="Chromosome 2"/>
</dbReference>
<keyword evidence="2" id="KW-1185">Reference proteome</keyword>
<accession>A0ACC2MMF5</accession>
<dbReference type="EMBL" id="CM056810">
    <property type="protein sequence ID" value="KAJ8646580.1"/>
    <property type="molecule type" value="Genomic_DNA"/>
</dbReference>
<name>A0ACC2MMF5_PERAE</name>
<organism evidence="1 2">
    <name type="scientific">Persea americana</name>
    <name type="common">Avocado</name>
    <dbReference type="NCBI Taxonomy" id="3435"/>
    <lineage>
        <taxon>Eukaryota</taxon>
        <taxon>Viridiplantae</taxon>
        <taxon>Streptophyta</taxon>
        <taxon>Embryophyta</taxon>
        <taxon>Tracheophyta</taxon>
        <taxon>Spermatophyta</taxon>
        <taxon>Magnoliopsida</taxon>
        <taxon>Magnoliidae</taxon>
        <taxon>Laurales</taxon>
        <taxon>Lauraceae</taxon>
        <taxon>Persea</taxon>
    </lineage>
</organism>
<reference evidence="1 2" key="1">
    <citation type="journal article" date="2022" name="Hortic Res">
        <title>A haplotype resolved chromosomal level avocado genome allows analysis of novel avocado genes.</title>
        <authorList>
            <person name="Nath O."/>
            <person name="Fletcher S.J."/>
            <person name="Hayward A."/>
            <person name="Shaw L.M."/>
            <person name="Masouleh A.K."/>
            <person name="Furtado A."/>
            <person name="Henry R.J."/>
            <person name="Mitter N."/>
        </authorList>
    </citation>
    <scope>NUCLEOTIDE SEQUENCE [LARGE SCALE GENOMIC DNA]</scope>
    <source>
        <strain evidence="2">cv. Hass</strain>
    </source>
</reference>
<comment type="caution">
    <text evidence="1">The sequence shown here is derived from an EMBL/GenBank/DDBJ whole genome shotgun (WGS) entry which is preliminary data.</text>
</comment>
<protein>
    <submittedName>
        <fullName evidence="1">Uncharacterized protein</fullName>
    </submittedName>
</protein>
<proteinExistence type="predicted"/>
<evidence type="ECO:0000313" key="1">
    <source>
        <dbReference type="EMBL" id="KAJ8646580.1"/>
    </source>
</evidence>
<gene>
    <name evidence="1" type="ORF">MRB53_008328</name>
</gene>